<evidence type="ECO:0000256" key="1">
    <source>
        <dbReference type="ARBA" id="ARBA00001585"/>
    </source>
</evidence>
<dbReference type="Gene3D" id="3.40.50.1820">
    <property type="entry name" value="alpha/beta hydrolase"/>
    <property type="match status" value="1"/>
</dbReference>
<evidence type="ECO:0000256" key="9">
    <source>
        <dbReference type="ARBA" id="ARBA00022801"/>
    </source>
</evidence>
<accession>A0ABV6FB97</accession>
<keyword evidence="14" id="KW-1185">Reference proteome</keyword>
<dbReference type="SUPFAM" id="SSF53474">
    <property type="entry name" value="alpha/beta-Hydrolases"/>
    <property type="match status" value="1"/>
</dbReference>
<evidence type="ECO:0000256" key="6">
    <source>
        <dbReference type="ARBA" id="ARBA00022438"/>
    </source>
</evidence>
<dbReference type="Pfam" id="PF12697">
    <property type="entry name" value="Abhydrolase_6"/>
    <property type="match status" value="1"/>
</dbReference>
<comment type="caution">
    <text evidence="13">The sequence shown here is derived from an EMBL/GenBank/DDBJ whole genome shotgun (WGS) entry which is preliminary data.</text>
</comment>
<dbReference type="PANTHER" id="PTHR43722:SF1">
    <property type="entry name" value="PROLINE IMINOPEPTIDASE"/>
    <property type="match status" value="1"/>
</dbReference>
<keyword evidence="8" id="KW-0645">Protease</keyword>
<dbReference type="InterPro" id="IPR000073">
    <property type="entry name" value="AB_hydrolase_1"/>
</dbReference>
<dbReference type="PRINTS" id="PR00793">
    <property type="entry name" value="PROAMNOPTASE"/>
</dbReference>
<name>A0ABV6FB97_9BURK</name>
<keyword evidence="6" id="KW-0031">Aminopeptidase</keyword>
<comment type="catalytic activity">
    <reaction evidence="1">
        <text>Release of N-terminal proline from a peptide.</text>
        <dbReference type="EC" id="3.4.11.5"/>
    </reaction>
</comment>
<dbReference type="EC" id="3.4.11.5" evidence="4"/>
<organism evidence="13 14">
    <name type="scientific">Massilia consociata</name>
    <dbReference type="NCBI Taxonomy" id="760117"/>
    <lineage>
        <taxon>Bacteria</taxon>
        <taxon>Pseudomonadati</taxon>
        <taxon>Pseudomonadota</taxon>
        <taxon>Betaproteobacteria</taxon>
        <taxon>Burkholderiales</taxon>
        <taxon>Oxalobacteraceae</taxon>
        <taxon>Telluria group</taxon>
        <taxon>Massilia</taxon>
    </lineage>
</organism>
<evidence type="ECO:0000313" key="14">
    <source>
        <dbReference type="Proteomes" id="UP001589773"/>
    </source>
</evidence>
<dbReference type="RefSeq" id="WP_379677467.1">
    <property type="nucleotide sequence ID" value="NZ_JBHLWP010000003.1"/>
</dbReference>
<evidence type="ECO:0000256" key="8">
    <source>
        <dbReference type="ARBA" id="ARBA00022670"/>
    </source>
</evidence>
<feature type="signal peptide" evidence="11">
    <location>
        <begin position="1"/>
        <end position="21"/>
    </location>
</feature>
<comment type="similarity">
    <text evidence="3">Belongs to the peptidase S33 family.</text>
</comment>
<keyword evidence="7" id="KW-0963">Cytoplasm</keyword>
<evidence type="ECO:0000256" key="11">
    <source>
        <dbReference type="SAM" id="SignalP"/>
    </source>
</evidence>
<dbReference type="PANTHER" id="PTHR43722">
    <property type="entry name" value="PROLINE IMINOPEPTIDASE"/>
    <property type="match status" value="1"/>
</dbReference>
<evidence type="ECO:0000256" key="3">
    <source>
        <dbReference type="ARBA" id="ARBA00010088"/>
    </source>
</evidence>
<dbReference type="GO" id="GO:0016787">
    <property type="term" value="F:hydrolase activity"/>
    <property type="evidence" value="ECO:0007669"/>
    <property type="project" value="UniProtKB-KW"/>
</dbReference>
<evidence type="ECO:0000256" key="2">
    <source>
        <dbReference type="ARBA" id="ARBA00004496"/>
    </source>
</evidence>
<evidence type="ECO:0000313" key="13">
    <source>
        <dbReference type="EMBL" id="MFC0250701.1"/>
    </source>
</evidence>
<dbReference type="InterPro" id="IPR005944">
    <property type="entry name" value="Pro_iminopeptidase"/>
</dbReference>
<dbReference type="Proteomes" id="UP001589773">
    <property type="component" value="Unassembled WGS sequence"/>
</dbReference>
<evidence type="ECO:0000256" key="5">
    <source>
        <dbReference type="ARBA" id="ARBA00021843"/>
    </source>
</evidence>
<feature type="chain" id="PRO_5046358589" description="Proline iminopeptidase" evidence="11">
    <location>
        <begin position="22"/>
        <end position="343"/>
    </location>
</feature>
<feature type="domain" description="AB hydrolase-1" evidence="12">
    <location>
        <begin position="57"/>
        <end position="329"/>
    </location>
</feature>
<evidence type="ECO:0000256" key="4">
    <source>
        <dbReference type="ARBA" id="ARBA00012568"/>
    </source>
</evidence>
<dbReference type="EMBL" id="JBHLWP010000003">
    <property type="protein sequence ID" value="MFC0250701.1"/>
    <property type="molecule type" value="Genomic_DNA"/>
</dbReference>
<evidence type="ECO:0000256" key="10">
    <source>
        <dbReference type="ARBA" id="ARBA00029605"/>
    </source>
</evidence>
<sequence>MHRILTLMCALLLSLPLAAHAACEDPDKGIDEQGFVPINGIEQWVTIKGQRCANPVVLMVHGGPGNPLTPYAHKLYGPWEKEFTLVHWDQRGAGMTYGRNPPAEDEPLTMEQLTADGLAVAEHVTRRLGKRKLLLWGSSWGSMLGIQMAHARPGLFDAYIGVVQIIDDKTNATVFYTRLLQAARAANDTDSVSKLEALGTPPWTDPRAFGIARRIDRKFEAKVTDPAPSSWWQPAPQYTTPKYKADYTAGEDYSYIQFVGLKGDGMLSRYDLYRMGTRFALPVYFVMGQEDMLSDAGVARRYFDRIEAPHKRFVVVPRAGHDPNEPMQAALLQVLRDAAAAAR</sequence>
<evidence type="ECO:0000259" key="12">
    <source>
        <dbReference type="Pfam" id="PF12697"/>
    </source>
</evidence>
<keyword evidence="11" id="KW-0732">Signal</keyword>
<protein>
    <recommendedName>
        <fullName evidence="5">Proline iminopeptidase</fullName>
        <ecNumber evidence="4">3.4.11.5</ecNumber>
    </recommendedName>
    <alternativeName>
        <fullName evidence="10">Prolyl aminopeptidase</fullName>
    </alternativeName>
</protein>
<evidence type="ECO:0000256" key="7">
    <source>
        <dbReference type="ARBA" id="ARBA00022490"/>
    </source>
</evidence>
<gene>
    <name evidence="13" type="ORF">ACFFJK_02265</name>
</gene>
<keyword evidence="9 13" id="KW-0378">Hydrolase</keyword>
<comment type="subcellular location">
    <subcellularLocation>
        <location evidence="2">Cytoplasm</location>
    </subcellularLocation>
</comment>
<proteinExistence type="inferred from homology"/>
<reference evidence="13 14" key="1">
    <citation type="submission" date="2024-09" db="EMBL/GenBank/DDBJ databases">
        <authorList>
            <person name="Sun Q."/>
            <person name="Mori K."/>
        </authorList>
    </citation>
    <scope>NUCLEOTIDE SEQUENCE [LARGE SCALE GENOMIC DNA]</scope>
    <source>
        <strain evidence="13 14">CCM 7792</strain>
    </source>
</reference>
<dbReference type="InterPro" id="IPR029058">
    <property type="entry name" value="AB_hydrolase_fold"/>
</dbReference>
<dbReference type="InterPro" id="IPR002410">
    <property type="entry name" value="Peptidase_S33"/>
</dbReference>